<feature type="compositionally biased region" description="Low complexity" evidence="1">
    <location>
        <begin position="181"/>
        <end position="191"/>
    </location>
</feature>
<gene>
    <name evidence="2" type="ORF">HZH66_014380</name>
</gene>
<feature type="compositionally biased region" description="Basic and acidic residues" evidence="1">
    <location>
        <begin position="1"/>
        <end position="19"/>
    </location>
</feature>
<feature type="region of interest" description="Disordered" evidence="1">
    <location>
        <begin position="160"/>
        <end position="196"/>
    </location>
</feature>
<organism evidence="2 3">
    <name type="scientific">Vespula vulgaris</name>
    <name type="common">Yellow jacket</name>
    <name type="synonym">Wasp</name>
    <dbReference type="NCBI Taxonomy" id="7454"/>
    <lineage>
        <taxon>Eukaryota</taxon>
        <taxon>Metazoa</taxon>
        <taxon>Ecdysozoa</taxon>
        <taxon>Arthropoda</taxon>
        <taxon>Hexapoda</taxon>
        <taxon>Insecta</taxon>
        <taxon>Pterygota</taxon>
        <taxon>Neoptera</taxon>
        <taxon>Endopterygota</taxon>
        <taxon>Hymenoptera</taxon>
        <taxon>Apocrita</taxon>
        <taxon>Aculeata</taxon>
        <taxon>Vespoidea</taxon>
        <taxon>Vespidae</taxon>
        <taxon>Vespinae</taxon>
        <taxon>Vespula</taxon>
    </lineage>
</organism>
<reference evidence="2" key="1">
    <citation type="journal article" date="2020" name="G3 (Bethesda)">
        <title>High-Quality Assemblies for Three Invasive Social Wasps from the &lt;i&gt;Vespula&lt;/i&gt; Genus.</title>
        <authorList>
            <person name="Harrop T.W.R."/>
            <person name="Guhlin J."/>
            <person name="McLaughlin G.M."/>
            <person name="Permina E."/>
            <person name="Stockwell P."/>
            <person name="Gilligan J."/>
            <person name="Le Lec M.F."/>
            <person name="Gruber M.A.M."/>
            <person name="Quinn O."/>
            <person name="Lovegrove M."/>
            <person name="Duncan E.J."/>
            <person name="Remnant E.J."/>
            <person name="Van Eeckhoven J."/>
            <person name="Graham B."/>
            <person name="Knapp R.A."/>
            <person name="Langford K.W."/>
            <person name="Kronenberg Z."/>
            <person name="Press M.O."/>
            <person name="Eacker S.M."/>
            <person name="Wilson-Rankin E.E."/>
            <person name="Purcell J."/>
            <person name="Lester P.J."/>
            <person name="Dearden P.K."/>
        </authorList>
    </citation>
    <scope>NUCLEOTIDE SEQUENCE</scope>
    <source>
        <strain evidence="2">Marl-1</strain>
    </source>
</reference>
<accession>A0A834MP48</accession>
<keyword evidence="3" id="KW-1185">Reference proteome</keyword>
<dbReference type="EMBL" id="JACSEA010000022">
    <property type="protein sequence ID" value="KAF7380025.1"/>
    <property type="molecule type" value="Genomic_DNA"/>
</dbReference>
<name>A0A834MP48_VESVU</name>
<feature type="region of interest" description="Disordered" evidence="1">
    <location>
        <begin position="92"/>
        <end position="115"/>
    </location>
</feature>
<dbReference type="Proteomes" id="UP000614350">
    <property type="component" value="Unassembled WGS sequence"/>
</dbReference>
<proteinExistence type="predicted"/>
<evidence type="ECO:0000313" key="3">
    <source>
        <dbReference type="Proteomes" id="UP000614350"/>
    </source>
</evidence>
<comment type="caution">
    <text evidence="2">The sequence shown here is derived from an EMBL/GenBank/DDBJ whole genome shotgun (WGS) entry which is preliminary data.</text>
</comment>
<sequence length="260" mass="28987">MAKEEREKNGETRAEAPKERKWKTPGVQVGIVEWANVACVHSKLPVAFQPGHKVFSVYAIYFSVAFPPANLRTESRLFCLELLLKVKRKNEDKDEIPARSEAGEDVNSKGRSVMSRSSDDKRLFLFQPFPSHGGAESGKVKVPNPVRNFKLKQFLPPSHSASLPLSIPRTSSTSGAPFPTSRPSSSSGNASRKSRIMERGGILKRVEYSSGRRVHRPNYDPRLLLPSPGRYGINYSNRYTGLNLLNNSKLVLVITSRLLV</sequence>
<dbReference type="AlphaFoldDB" id="A0A834MP48"/>
<feature type="region of interest" description="Disordered" evidence="1">
    <location>
        <begin position="1"/>
        <end position="21"/>
    </location>
</feature>
<evidence type="ECO:0000256" key="1">
    <source>
        <dbReference type="SAM" id="MobiDB-lite"/>
    </source>
</evidence>
<feature type="compositionally biased region" description="Basic and acidic residues" evidence="1">
    <location>
        <begin position="92"/>
        <end position="108"/>
    </location>
</feature>
<protein>
    <submittedName>
        <fullName evidence="2">Uncharacterized protein</fullName>
    </submittedName>
</protein>
<evidence type="ECO:0000313" key="2">
    <source>
        <dbReference type="EMBL" id="KAF7380025.1"/>
    </source>
</evidence>